<dbReference type="EMBL" id="BAABBI010000001">
    <property type="protein sequence ID" value="GAA3779687.1"/>
    <property type="molecule type" value="Genomic_DNA"/>
</dbReference>
<reference evidence="4" key="1">
    <citation type="journal article" date="2019" name="Int. J. Syst. Evol. Microbiol.">
        <title>The Global Catalogue of Microorganisms (GCM) 10K type strain sequencing project: providing services to taxonomists for standard genome sequencing and annotation.</title>
        <authorList>
            <consortium name="The Broad Institute Genomics Platform"/>
            <consortium name="The Broad Institute Genome Sequencing Center for Infectious Disease"/>
            <person name="Wu L."/>
            <person name="Ma J."/>
        </authorList>
    </citation>
    <scope>NUCLEOTIDE SEQUENCE [LARGE SCALE GENOMIC DNA]</scope>
    <source>
        <strain evidence="4">JCM 17525</strain>
    </source>
</reference>
<evidence type="ECO:0000259" key="2">
    <source>
        <dbReference type="Pfam" id="PF04892"/>
    </source>
</evidence>
<keyword evidence="1" id="KW-0472">Membrane</keyword>
<dbReference type="PANTHER" id="PTHR28008:SF1">
    <property type="entry name" value="DOMAIN PROTEIN, PUTATIVE (AFU_ORTHOLOGUE AFUA_3G10980)-RELATED"/>
    <property type="match status" value="1"/>
</dbReference>
<feature type="transmembrane region" description="Helical" evidence="1">
    <location>
        <begin position="41"/>
        <end position="57"/>
    </location>
</feature>
<dbReference type="InterPro" id="IPR006976">
    <property type="entry name" value="VanZ-like"/>
</dbReference>
<protein>
    <recommendedName>
        <fullName evidence="2">VanZ-like domain-containing protein</fullName>
    </recommendedName>
</protein>
<gene>
    <name evidence="3" type="ORF">GCM10022271_09920</name>
</gene>
<dbReference type="NCBIfam" id="NF037970">
    <property type="entry name" value="vanZ_1"/>
    <property type="match status" value="1"/>
</dbReference>
<dbReference type="PANTHER" id="PTHR28008">
    <property type="entry name" value="DOMAIN PROTEIN, PUTATIVE (AFU_ORTHOLOGUE AFUA_3G10980)-RELATED"/>
    <property type="match status" value="1"/>
</dbReference>
<name>A0ABP7H1X1_9FLAO</name>
<comment type="caution">
    <text evidence="3">The sequence shown here is derived from an EMBL/GenBank/DDBJ whole genome shotgun (WGS) entry which is preliminary data.</text>
</comment>
<proteinExistence type="predicted"/>
<organism evidence="3 4">
    <name type="scientific">Corallibacter vietnamensis</name>
    <dbReference type="NCBI Taxonomy" id="904130"/>
    <lineage>
        <taxon>Bacteria</taxon>
        <taxon>Pseudomonadati</taxon>
        <taxon>Bacteroidota</taxon>
        <taxon>Flavobacteriia</taxon>
        <taxon>Flavobacteriales</taxon>
        <taxon>Flavobacteriaceae</taxon>
        <taxon>Corallibacter</taxon>
    </lineage>
</organism>
<dbReference type="RefSeq" id="WP_344727803.1">
    <property type="nucleotide sequence ID" value="NZ_BAABBI010000001.1"/>
</dbReference>
<dbReference type="Proteomes" id="UP001501456">
    <property type="component" value="Unassembled WGS sequence"/>
</dbReference>
<keyword evidence="4" id="KW-1185">Reference proteome</keyword>
<evidence type="ECO:0000313" key="3">
    <source>
        <dbReference type="EMBL" id="GAA3779687.1"/>
    </source>
</evidence>
<sequence>MHNKSALLISIGYTIVLTTLCLITIDFDSVDDVAPSYSDKIFHFLSYTILTSLWYYTIKKQFKLKPIKALVYVAVAVIIFGIMVEVLQEVFTSTRVFDVFDILSNTTGVLIAVIILLYKIKTEVKK</sequence>
<accession>A0ABP7H1X1</accession>
<evidence type="ECO:0000313" key="4">
    <source>
        <dbReference type="Proteomes" id="UP001501456"/>
    </source>
</evidence>
<keyword evidence="1" id="KW-0812">Transmembrane</keyword>
<dbReference type="Pfam" id="PF04892">
    <property type="entry name" value="VanZ"/>
    <property type="match status" value="1"/>
</dbReference>
<feature type="transmembrane region" description="Helical" evidence="1">
    <location>
        <begin position="7"/>
        <end position="25"/>
    </location>
</feature>
<feature type="domain" description="VanZ-like" evidence="2">
    <location>
        <begin position="38"/>
        <end position="117"/>
    </location>
</feature>
<feature type="transmembrane region" description="Helical" evidence="1">
    <location>
        <begin position="69"/>
        <end position="87"/>
    </location>
</feature>
<evidence type="ECO:0000256" key="1">
    <source>
        <dbReference type="SAM" id="Phobius"/>
    </source>
</evidence>
<keyword evidence="1" id="KW-1133">Transmembrane helix</keyword>
<feature type="transmembrane region" description="Helical" evidence="1">
    <location>
        <begin position="99"/>
        <end position="118"/>
    </location>
</feature>